<dbReference type="InterPro" id="IPR006311">
    <property type="entry name" value="TAT_signal"/>
</dbReference>
<dbReference type="Gene3D" id="3.40.50.1820">
    <property type="entry name" value="alpha/beta hydrolase"/>
    <property type="match status" value="1"/>
</dbReference>
<organism evidence="5 6">
    <name type="scientific">Paracidovorax anthurii</name>
    <dbReference type="NCBI Taxonomy" id="78229"/>
    <lineage>
        <taxon>Bacteria</taxon>
        <taxon>Pseudomonadati</taxon>
        <taxon>Pseudomonadota</taxon>
        <taxon>Betaproteobacteria</taxon>
        <taxon>Burkholderiales</taxon>
        <taxon>Comamonadaceae</taxon>
        <taxon>Paracidovorax</taxon>
    </lineage>
</organism>
<keyword evidence="2 3" id="KW-0378">Hydrolase</keyword>
<dbReference type="OrthoDB" id="9775851at2"/>
<feature type="signal peptide" evidence="3">
    <location>
        <begin position="1"/>
        <end position="29"/>
    </location>
</feature>
<dbReference type="EMBL" id="QLTA01000054">
    <property type="protein sequence ID" value="RAR76137.1"/>
    <property type="molecule type" value="Genomic_DNA"/>
</dbReference>
<reference evidence="5 6" key="1">
    <citation type="submission" date="2018-06" db="EMBL/GenBank/DDBJ databases">
        <title>Genomic Encyclopedia of Archaeal and Bacterial Type Strains, Phase II (KMG-II): from individual species to whole genera.</title>
        <authorList>
            <person name="Goeker M."/>
        </authorList>
    </citation>
    <scope>NUCLEOTIDE SEQUENCE [LARGE SCALE GENOMIC DNA]</scope>
    <source>
        <strain evidence="5 6">CFPB 3232</strain>
    </source>
</reference>
<feature type="chain" id="PRO_5016193854" description="Carboxylic ester hydrolase" evidence="3">
    <location>
        <begin position="30"/>
        <end position="651"/>
    </location>
</feature>
<protein>
    <recommendedName>
        <fullName evidence="3">Carboxylic ester hydrolase</fullName>
        <ecNumber evidence="3">3.1.1.-</ecNumber>
    </recommendedName>
</protein>
<accession>A0A328YZX3</accession>
<dbReference type="PROSITE" id="PS00122">
    <property type="entry name" value="CARBOXYLESTERASE_B_1"/>
    <property type="match status" value="1"/>
</dbReference>
<name>A0A328YZX3_9BURK</name>
<comment type="similarity">
    <text evidence="1 3">Belongs to the type-B carboxylesterase/lipase family.</text>
</comment>
<dbReference type="InterPro" id="IPR050309">
    <property type="entry name" value="Type-B_Carboxylest/Lipase"/>
</dbReference>
<dbReference type="PANTHER" id="PTHR11559">
    <property type="entry name" value="CARBOXYLESTERASE"/>
    <property type="match status" value="1"/>
</dbReference>
<dbReference type="InterPro" id="IPR002018">
    <property type="entry name" value="CarbesteraseB"/>
</dbReference>
<dbReference type="Pfam" id="PF00135">
    <property type="entry name" value="COesterase"/>
    <property type="match status" value="1"/>
</dbReference>
<evidence type="ECO:0000313" key="6">
    <source>
        <dbReference type="Proteomes" id="UP000248856"/>
    </source>
</evidence>
<evidence type="ECO:0000259" key="4">
    <source>
        <dbReference type="Pfam" id="PF00135"/>
    </source>
</evidence>
<proteinExistence type="inferred from homology"/>
<evidence type="ECO:0000256" key="3">
    <source>
        <dbReference type="RuleBase" id="RU361235"/>
    </source>
</evidence>
<dbReference type="Proteomes" id="UP000248856">
    <property type="component" value="Unassembled WGS sequence"/>
</dbReference>
<sequence length="651" mass="66515">MRHPQSIRRAWLALSITAVLSGLAGPAAAVATRASAAPSCASGTTATFGSGASAPSVCGTQASITPAGASSPVAVNTYLGLQYATAARFKPPVLQQPTGSNVAQTVAGAFCPQADRPNIPTAAQSENCLYLNVFTPNAAVGSSSPLPVLFFIHGGAFVEGSGYMPVGKGNLYDGSYLAATGNMVVVTINYRLGALGFLAIDSAVENASLGGPLQGNFGILDQQQALQWVQQYIGAFGGDPARVTVAGESAGAMSTGLHLFAAPKSAPLFRAAIMESNPVGSVYRALDKAQAMGSDFRGLLCTQMGLKCVSGKPLLLAATAQQILSAQAGKLIPQKGKAVSAVERQTTAVRPLAGLLGEAAPQVRDGLPWSPTQDGTVIAGQPLAGYATASMPAKPFVFGINRDEGAVFANMAYLKLGNTLLNPLMVNQGMLPRVWQGDSAKILAYTVDTQGTKTTPYKAPAASAPSYMNRTAVTLSSIINDFAFRCGNLAMADRAAAANAKASPAQPAFGYLFAQAPLIDLYSSGTPPKPIQACLPGNGNVCHANELPYVFNTIGTAYAAYTQGSKPPPAADQTLATTMAAAWASFVNNPSSPASWAPSGSLPTTWTPYAGTSSPLALWDTAGAGSVAAATIDAEANCTALWNTIAPIAGN</sequence>
<dbReference type="SUPFAM" id="SSF53474">
    <property type="entry name" value="alpha/beta-Hydrolases"/>
    <property type="match status" value="1"/>
</dbReference>
<comment type="caution">
    <text evidence="5">The sequence shown here is derived from an EMBL/GenBank/DDBJ whole genome shotgun (WGS) entry which is preliminary data.</text>
</comment>
<evidence type="ECO:0000256" key="1">
    <source>
        <dbReference type="ARBA" id="ARBA00005964"/>
    </source>
</evidence>
<dbReference type="InterPro" id="IPR019826">
    <property type="entry name" value="Carboxylesterase_B_AS"/>
</dbReference>
<dbReference type="EC" id="3.1.1.-" evidence="3"/>
<gene>
    <name evidence="5" type="ORF">AX018_105439</name>
</gene>
<dbReference type="RefSeq" id="WP_111881140.1">
    <property type="nucleotide sequence ID" value="NZ_CBCSGC010000031.1"/>
</dbReference>
<dbReference type="AlphaFoldDB" id="A0A328YZX3"/>
<keyword evidence="6" id="KW-1185">Reference proteome</keyword>
<keyword evidence="3" id="KW-0732">Signal</keyword>
<feature type="domain" description="Carboxylesterase type B" evidence="4">
    <location>
        <begin position="72"/>
        <end position="612"/>
    </location>
</feature>
<dbReference type="PROSITE" id="PS51318">
    <property type="entry name" value="TAT"/>
    <property type="match status" value="1"/>
</dbReference>
<dbReference type="GO" id="GO:0016787">
    <property type="term" value="F:hydrolase activity"/>
    <property type="evidence" value="ECO:0007669"/>
    <property type="project" value="UniProtKB-KW"/>
</dbReference>
<evidence type="ECO:0000313" key="5">
    <source>
        <dbReference type="EMBL" id="RAR76137.1"/>
    </source>
</evidence>
<dbReference type="InterPro" id="IPR029058">
    <property type="entry name" value="AB_hydrolase_fold"/>
</dbReference>
<evidence type="ECO:0000256" key="2">
    <source>
        <dbReference type="ARBA" id="ARBA00022801"/>
    </source>
</evidence>